<feature type="transmembrane region" description="Helical" evidence="8">
    <location>
        <begin position="269"/>
        <end position="288"/>
    </location>
</feature>
<dbReference type="InterPro" id="IPR013525">
    <property type="entry name" value="ABC2_TM"/>
</dbReference>
<evidence type="ECO:0000256" key="6">
    <source>
        <dbReference type="ARBA" id="ARBA00022989"/>
    </source>
</evidence>
<evidence type="ECO:0000256" key="3">
    <source>
        <dbReference type="ARBA" id="ARBA00022448"/>
    </source>
</evidence>
<reference evidence="10" key="1">
    <citation type="submission" date="2022-07" db="EMBL/GenBank/DDBJ databases">
        <authorList>
            <person name="Li W.-J."/>
            <person name="Deng Q.-Q."/>
        </authorList>
    </citation>
    <scope>NUCLEOTIDE SEQUENCE</scope>
    <source>
        <strain evidence="10">SYSU M60031</strain>
    </source>
</reference>
<feature type="transmembrane region" description="Helical" evidence="8">
    <location>
        <begin position="21"/>
        <end position="39"/>
    </location>
</feature>
<sequence length="352" mass="38980">MRTAALIKRIWRQIGRDKRTLALLFLAPLLVLTLMHFLFNSSAVDPKLGVVGADSALVEKLKAADLDVTTYNTEKSSNDILKEEKLDGLLKIENGKTELTLYNTDPTKSKQLQMKTQQILAAYMQQVQAAKMKQAVPQPPQMGVEYVYGNKDTSFFDVFSPILVGFFVFFFVFLISGIGLLRERVTGTLERLLSTPVRRWEIVAGYLIGYGALAVLQTTIVVLYAVNVLGIILVGSIWSVIAINLLLALVALSLGILLSAFAASEFQMIQFIPLVIIPQVFFTGIFPLEGMPVWLQAIAKIMPMYYGAEALKDVMYKGMGLADVSGNLLVLAGFALLFMILNIVALKKYRKL</sequence>
<dbReference type="Proteomes" id="UP001156102">
    <property type="component" value="Unassembled WGS sequence"/>
</dbReference>
<name>A0AA41X9W4_9BACI</name>
<dbReference type="Pfam" id="PF12698">
    <property type="entry name" value="ABC2_membrane_3"/>
    <property type="match status" value="1"/>
</dbReference>
<comment type="similarity">
    <text evidence="2">Belongs to the ABC-2 integral membrane protein family.</text>
</comment>
<keyword evidence="7 8" id="KW-0472">Membrane</keyword>
<keyword evidence="5 8" id="KW-0812">Transmembrane</keyword>
<dbReference type="PANTHER" id="PTHR30294:SF38">
    <property type="entry name" value="TRANSPORT PERMEASE PROTEIN"/>
    <property type="match status" value="1"/>
</dbReference>
<feature type="transmembrane region" description="Helical" evidence="8">
    <location>
        <begin position="231"/>
        <end position="257"/>
    </location>
</feature>
<dbReference type="GO" id="GO:0140359">
    <property type="term" value="F:ABC-type transporter activity"/>
    <property type="evidence" value="ECO:0007669"/>
    <property type="project" value="InterPro"/>
</dbReference>
<feature type="transmembrane region" description="Helical" evidence="8">
    <location>
        <begin position="324"/>
        <end position="346"/>
    </location>
</feature>
<dbReference type="AlphaFoldDB" id="A0AA41X9W4"/>
<keyword evidence="11" id="KW-1185">Reference proteome</keyword>
<accession>A0AA41X9W4</accession>
<evidence type="ECO:0000259" key="9">
    <source>
        <dbReference type="PROSITE" id="PS51012"/>
    </source>
</evidence>
<protein>
    <submittedName>
        <fullName evidence="10">ABC transporter permease</fullName>
    </submittedName>
</protein>
<dbReference type="InterPro" id="IPR051449">
    <property type="entry name" value="ABC-2_transporter_component"/>
</dbReference>
<dbReference type="PANTHER" id="PTHR30294">
    <property type="entry name" value="MEMBRANE COMPONENT OF ABC TRANSPORTER YHHJ-RELATED"/>
    <property type="match status" value="1"/>
</dbReference>
<feature type="transmembrane region" description="Helical" evidence="8">
    <location>
        <begin position="202"/>
        <end position="225"/>
    </location>
</feature>
<evidence type="ECO:0000256" key="1">
    <source>
        <dbReference type="ARBA" id="ARBA00004651"/>
    </source>
</evidence>
<dbReference type="PROSITE" id="PS51012">
    <property type="entry name" value="ABC_TM2"/>
    <property type="match status" value="1"/>
</dbReference>
<evidence type="ECO:0000256" key="7">
    <source>
        <dbReference type="ARBA" id="ARBA00023136"/>
    </source>
</evidence>
<feature type="transmembrane region" description="Helical" evidence="8">
    <location>
        <begin position="158"/>
        <end position="181"/>
    </location>
</feature>
<evidence type="ECO:0000256" key="4">
    <source>
        <dbReference type="ARBA" id="ARBA00022475"/>
    </source>
</evidence>
<dbReference type="EMBL" id="JANCLT010000006">
    <property type="protein sequence ID" value="MCP8969394.1"/>
    <property type="molecule type" value="Genomic_DNA"/>
</dbReference>
<evidence type="ECO:0000256" key="2">
    <source>
        <dbReference type="ARBA" id="ARBA00007783"/>
    </source>
</evidence>
<dbReference type="RefSeq" id="WP_254759316.1">
    <property type="nucleotide sequence ID" value="NZ_JANCLT010000006.1"/>
</dbReference>
<evidence type="ECO:0000313" key="11">
    <source>
        <dbReference type="Proteomes" id="UP001156102"/>
    </source>
</evidence>
<keyword evidence="3" id="KW-0813">Transport</keyword>
<dbReference type="InterPro" id="IPR047817">
    <property type="entry name" value="ABC2_TM_bact-type"/>
</dbReference>
<comment type="subcellular location">
    <subcellularLocation>
        <location evidence="1">Cell membrane</location>
        <topology evidence="1">Multi-pass membrane protein</topology>
    </subcellularLocation>
</comment>
<dbReference type="GO" id="GO:0005886">
    <property type="term" value="C:plasma membrane"/>
    <property type="evidence" value="ECO:0007669"/>
    <property type="project" value="UniProtKB-SubCell"/>
</dbReference>
<keyword evidence="6 8" id="KW-1133">Transmembrane helix</keyword>
<organism evidence="10 11">
    <name type="scientific">Ectobacillus ponti</name>
    <dbReference type="NCBI Taxonomy" id="2961894"/>
    <lineage>
        <taxon>Bacteria</taxon>
        <taxon>Bacillati</taxon>
        <taxon>Bacillota</taxon>
        <taxon>Bacilli</taxon>
        <taxon>Bacillales</taxon>
        <taxon>Bacillaceae</taxon>
        <taxon>Ectobacillus</taxon>
    </lineage>
</organism>
<proteinExistence type="inferred from homology"/>
<evidence type="ECO:0000256" key="5">
    <source>
        <dbReference type="ARBA" id="ARBA00022692"/>
    </source>
</evidence>
<feature type="domain" description="ABC transmembrane type-2" evidence="9">
    <location>
        <begin position="113"/>
        <end position="349"/>
    </location>
</feature>
<gene>
    <name evidence="10" type="ORF">NK662_12740</name>
</gene>
<evidence type="ECO:0000256" key="8">
    <source>
        <dbReference type="SAM" id="Phobius"/>
    </source>
</evidence>
<evidence type="ECO:0000313" key="10">
    <source>
        <dbReference type="EMBL" id="MCP8969394.1"/>
    </source>
</evidence>
<comment type="caution">
    <text evidence="10">The sequence shown here is derived from an EMBL/GenBank/DDBJ whole genome shotgun (WGS) entry which is preliminary data.</text>
</comment>
<keyword evidence="4" id="KW-1003">Cell membrane</keyword>